<dbReference type="PANTHER" id="PTHR11760">
    <property type="entry name" value="30S/40S RIBOSOMAL PROTEIN S3"/>
    <property type="match status" value="1"/>
</dbReference>
<evidence type="ECO:0000313" key="13">
    <source>
        <dbReference type="Proteomes" id="UP000584642"/>
    </source>
</evidence>
<keyword evidence="13" id="KW-1185">Reference proteome</keyword>
<sequence>MGQKVNPIGLRLGINRTWDSRWFADRDYGKLLHQDLKLRGYLQDRLKQAGCSRVVIERPAKKARVTIHSARPGVVIGKKGADIEKLRSELAKMTGSEVSLNIVEIRKPEIDARLIAENIASQLERRVAFRRAMKRAVQSAMRLGAQGIRINCSGRLGGAEIARMEWYREGRVPLHTLRADIDYGVATAKTTYGTCGVKVWVFKGEIMAHDPMAQDKRMAGEAVATDGEPRRERRDRDDRRDRRDRRDRGDRGDRGGDRGGDQAAGGE</sequence>
<dbReference type="PROSITE" id="PS50823">
    <property type="entry name" value="KH_TYPE_2"/>
    <property type="match status" value="1"/>
</dbReference>
<feature type="region of interest" description="Disordered" evidence="10">
    <location>
        <begin position="213"/>
        <end position="267"/>
    </location>
</feature>
<evidence type="ECO:0000256" key="5">
    <source>
        <dbReference type="ARBA" id="ARBA00023274"/>
    </source>
</evidence>
<keyword evidence="4 8" id="KW-0689">Ribosomal protein</keyword>
<dbReference type="NCBIfam" id="TIGR01009">
    <property type="entry name" value="rpsC_bact"/>
    <property type="match status" value="1"/>
</dbReference>
<dbReference type="SMART" id="SM00322">
    <property type="entry name" value="KH"/>
    <property type="match status" value="1"/>
</dbReference>
<dbReference type="InterPro" id="IPR001351">
    <property type="entry name" value="Ribosomal_uS3_C"/>
</dbReference>
<organism evidence="12 13">
    <name type="scientific">Azospirillum oleiclasticum</name>
    <dbReference type="NCBI Taxonomy" id="2735135"/>
    <lineage>
        <taxon>Bacteria</taxon>
        <taxon>Pseudomonadati</taxon>
        <taxon>Pseudomonadota</taxon>
        <taxon>Alphaproteobacteria</taxon>
        <taxon>Rhodospirillales</taxon>
        <taxon>Azospirillaceae</taxon>
        <taxon>Azospirillum</taxon>
    </lineage>
</organism>
<gene>
    <name evidence="8 12" type="primary">rpsC</name>
    <name evidence="12" type="ORF">HND93_17325</name>
</gene>
<feature type="compositionally biased region" description="Basic and acidic residues" evidence="10">
    <location>
        <begin position="227"/>
        <end position="260"/>
    </location>
</feature>
<dbReference type="Gene3D" id="3.30.300.20">
    <property type="match status" value="1"/>
</dbReference>
<dbReference type="CDD" id="cd02412">
    <property type="entry name" value="KH-II_30S_S3"/>
    <property type="match status" value="1"/>
</dbReference>
<dbReference type="SUPFAM" id="SSF54814">
    <property type="entry name" value="Prokaryotic type KH domain (KH-domain type II)"/>
    <property type="match status" value="1"/>
</dbReference>
<evidence type="ECO:0000256" key="7">
    <source>
        <dbReference type="ARBA" id="ARBA00035257"/>
    </source>
</evidence>
<feature type="domain" description="KH type-2" evidence="11">
    <location>
        <begin position="38"/>
        <end position="106"/>
    </location>
</feature>
<dbReference type="InterPro" id="IPR004044">
    <property type="entry name" value="KH_dom_type_2"/>
</dbReference>
<accession>A0ABX2TBQ4</accession>
<dbReference type="Pfam" id="PF07650">
    <property type="entry name" value="KH_2"/>
    <property type="match status" value="1"/>
</dbReference>
<dbReference type="Proteomes" id="UP000584642">
    <property type="component" value="Unassembled WGS sequence"/>
</dbReference>
<dbReference type="EMBL" id="JABFDB010000012">
    <property type="protein sequence ID" value="NYZ21477.1"/>
    <property type="molecule type" value="Genomic_DNA"/>
</dbReference>
<dbReference type="InterPro" id="IPR005704">
    <property type="entry name" value="Ribosomal_uS3_bac-typ"/>
</dbReference>
<comment type="subunit">
    <text evidence="8">Part of the 30S ribosomal subunit. Forms a tight complex with proteins S10 and S14.</text>
</comment>
<protein>
    <recommendedName>
        <fullName evidence="7 8">Small ribosomal subunit protein uS3</fullName>
    </recommendedName>
</protein>
<evidence type="ECO:0000259" key="11">
    <source>
        <dbReference type="PROSITE" id="PS50823"/>
    </source>
</evidence>
<dbReference type="InterPro" id="IPR009019">
    <property type="entry name" value="KH_sf_prok-type"/>
</dbReference>
<dbReference type="InterPro" id="IPR036419">
    <property type="entry name" value="Ribosomal_S3_C_sf"/>
</dbReference>
<dbReference type="InterPro" id="IPR018280">
    <property type="entry name" value="Ribosomal_uS3_CS"/>
</dbReference>
<evidence type="ECO:0000313" key="12">
    <source>
        <dbReference type="EMBL" id="NYZ21477.1"/>
    </source>
</evidence>
<dbReference type="InterPro" id="IPR057258">
    <property type="entry name" value="Ribosomal_uS3"/>
</dbReference>
<reference evidence="12 13" key="1">
    <citation type="submission" date="2020-05" db="EMBL/GenBank/DDBJ databases">
        <title>Azospirillum oleiclasticum sp. nov, a nitrogen-fixing and heavy crude oil-emulsifying bacterium isolated from the crude oil of Yumen Oilfield.</title>
        <authorList>
            <person name="Wu D."/>
            <person name="Cai M."/>
            <person name="Zhang X."/>
        </authorList>
    </citation>
    <scope>NUCLEOTIDE SEQUENCE [LARGE SCALE GENOMIC DNA]</scope>
    <source>
        <strain evidence="12 13">ROY-1-1-2</strain>
    </source>
</reference>
<comment type="function">
    <text evidence="6 8">Binds the lower part of the 30S subunit head. Binds mRNA in the 70S ribosome, positioning it for translation.</text>
</comment>
<dbReference type="HAMAP" id="MF_01309_B">
    <property type="entry name" value="Ribosomal_uS3_B"/>
    <property type="match status" value="1"/>
</dbReference>
<keyword evidence="2 8" id="KW-0699">rRNA-binding</keyword>
<evidence type="ECO:0000256" key="2">
    <source>
        <dbReference type="ARBA" id="ARBA00022730"/>
    </source>
</evidence>
<dbReference type="PANTHER" id="PTHR11760:SF19">
    <property type="entry name" value="SMALL RIBOSOMAL SUBUNIT PROTEIN US3C"/>
    <property type="match status" value="1"/>
</dbReference>
<dbReference type="Gene3D" id="3.30.1140.32">
    <property type="entry name" value="Ribosomal protein S3, C-terminal domain"/>
    <property type="match status" value="1"/>
</dbReference>
<keyword evidence="5 8" id="KW-0687">Ribonucleoprotein</keyword>
<dbReference type="Pfam" id="PF00189">
    <property type="entry name" value="Ribosomal_S3_C"/>
    <property type="match status" value="1"/>
</dbReference>
<evidence type="ECO:0000256" key="10">
    <source>
        <dbReference type="SAM" id="MobiDB-lite"/>
    </source>
</evidence>
<dbReference type="PROSITE" id="PS00548">
    <property type="entry name" value="RIBOSOMAL_S3"/>
    <property type="match status" value="1"/>
</dbReference>
<dbReference type="RefSeq" id="WP_180283259.1">
    <property type="nucleotide sequence ID" value="NZ_JABFDB010000012.1"/>
</dbReference>
<evidence type="ECO:0000256" key="6">
    <source>
        <dbReference type="ARBA" id="ARBA00024998"/>
    </source>
</evidence>
<evidence type="ECO:0000256" key="4">
    <source>
        <dbReference type="ARBA" id="ARBA00022980"/>
    </source>
</evidence>
<comment type="caution">
    <text evidence="12">The sequence shown here is derived from an EMBL/GenBank/DDBJ whole genome shotgun (WGS) entry which is preliminary data.</text>
</comment>
<dbReference type="SUPFAM" id="SSF54821">
    <property type="entry name" value="Ribosomal protein S3 C-terminal domain"/>
    <property type="match status" value="1"/>
</dbReference>
<dbReference type="GO" id="GO:0005840">
    <property type="term" value="C:ribosome"/>
    <property type="evidence" value="ECO:0007669"/>
    <property type="project" value="UniProtKB-KW"/>
</dbReference>
<evidence type="ECO:0000256" key="9">
    <source>
        <dbReference type="RuleBase" id="RU003624"/>
    </source>
</evidence>
<dbReference type="InterPro" id="IPR004087">
    <property type="entry name" value="KH_dom"/>
</dbReference>
<keyword evidence="3 8" id="KW-0694">RNA-binding</keyword>
<evidence type="ECO:0000256" key="1">
    <source>
        <dbReference type="ARBA" id="ARBA00010761"/>
    </source>
</evidence>
<proteinExistence type="inferred from homology"/>
<dbReference type="InterPro" id="IPR015946">
    <property type="entry name" value="KH_dom-like_a/b"/>
</dbReference>
<comment type="similarity">
    <text evidence="1 8 9">Belongs to the universal ribosomal protein uS3 family.</text>
</comment>
<name>A0ABX2TBQ4_9PROT</name>
<evidence type="ECO:0000256" key="8">
    <source>
        <dbReference type="HAMAP-Rule" id="MF_01309"/>
    </source>
</evidence>
<evidence type="ECO:0000256" key="3">
    <source>
        <dbReference type="ARBA" id="ARBA00022884"/>
    </source>
</evidence>